<evidence type="ECO:0000256" key="2">
    <source>
        <dbReference type="ARBA" id="ARBA00022801"/>
    </source>
</evidence>
<evidence type="ECO:0000256" key="1">
    <source>
        <dbReference type="ARBA" id="ARBA00022723"/>
    </source>
</evidence>
<keyword evidence="2" id="KW-0378">Hydrolase</keyword>
<comment type="caution">
    <text evidence="6">The sequence shown here is derived from an EMBL/GenBank/DDBJ whole genome shotgun (WGS) entry which is preliminary data.</text>
</comment>
<dbReference type="Pfam" id="PF00149">
    <property type="entry name" value="Metallophos"/>
    <property type="match status" value="1"/>
</dbReference>
<dbReference type="InterPro" id="IPR050884">
    <property type="entry name" value="CNP_phosphodiesterase-III"/>
</dbReference>
<organism evidence="6 7">
    <name type="scientific">Caballeronia glathei</name>
    <dbReference type="NCBI Taxonomy" id="60547"/>
    <lineage>
        <taxon>Bacteria</taxon>
        <taxon>Pseudomonadati</taxon>
        <taxon>Pseudomonadota</taxon>
        <taxon>Betaproteobacteria</taxon>
        <taxon>Burkholderiales</taxon>
        <taxon>Burkholderiaceae</taxon>
        <taxon>Caballeronia</taxon>
    </lineage>
</organism>
<dbReference type="GO" id="GO:0004112">
    <property type="term" value="F:cyclic-nucleotide phosphodiesterase activity"/>
    <property type="evidence" value="ECO:0007669"/>
    <property type="project" value="InterPro"/>
</dbReference>
<keyword evidence="1" id="KW-0479">Metal-binding</keyword>
<proteinExistence type="inferred from homology"/>
<feature type="domain" description="Calcineurin-like phosphoesterase" evidence="5">
    <location>
        <begin position="2"/>
        <end position="199"/>
    </location>
</feature>
<dbReference type="PANTHER" id="PTHR42988">
    <property type="entry name" value="PHOSPHOHYDROLASE"/>
    <property type="match status" value="1"/>
</dbReference>
<dbReference type="Gene3D" id="3.60.21.40">
    <property type="entry name" value="GpdQ, catalytic alpha/beta sandwich domain"/>
    <property type="match status" value="1"/>
</dbReference>
<dbReference type="AlphaFoldDB" id="A0A069PNC0"/>
<protein>
    <submittedName>
        <fullName evidence="6">Metallophosphatase</fullName>
    </submittedName>
</protein>
<reference evidence="6 7" key="1">
    <citation type="submission" date="2014-03" db="EMBL/GenBank/DDBJ databases">
        <title>Draft Genome Sequences of Four Burkholderia Strains.</title>
        <authorList>
            <person name="Liu X.Y."/>
            <person name="Li C.X."/>
            <person name="Xu J.H."/>
        </authorList>
    </citation>
    <scope>NUCLEOTIDE SEQUENCE [LARGE SCALE GENOMIC DNA]</scope>
    <source>
        <strain evidence="6 7">DSM 50014</strain>
    </source>
</reference>
<dbReference type="InterPro" id="IPR004843">
    <property type="entry name" value="Calcineurin-like_PHP"/>
</dbReference>
<evidence type="ECO:0000256" key="4">
    <source>
        <dbReference type="ARBA" id="ARBA00025742"/>
    </source>
</evidence>
<evidence type="ECO:0000313" key="7">
    <source>
        <dbReference type="Proteomes" id="UP000027466"/>
    </source>
</evidence>
<dbReference type="STRING" id="60547.GCA_000751215_03717"/>
<comment type="similarity">
    <text evidence="4">Belongs to the cyclic nucleotide phosphodiesterase class-III family.</text>
</comment>
<dbReference type="Gene3D" id="3.30.750.180">
    <property type="entry name" value="GpdQ, beta-strand dimerisation domain"/>
    <property type="match status" value="1"/>
</dbReference>
<evidence type="ECO:0000256" key="3">
    <source>
        <dbReference type="ARBA" id="ARBA00023004"/>
    </source>
</evidence>
<dbReference type="Proteomes" id="UP000027466">
    <property type="component" value="Unassembled WGS sequence"/>
</dbReference>
<dbReference type="EMBL" id="JFHC01000020">
    <property type="protein sequence ID" value="KDR42138.1"/>
    <property type="molecule type" value="Genomic_DNA"/>
</dbReference>
<sequence>MLLAQISDLHIKQPGALAYRKIDTAACLRRCVERLNALVPRPDAVLVTGDLTDFGTREEYAHLAALLEPLELPVYLMVGNHDDRAALRSAFDAPYLHAAADFVHYAFDLGELRIIAMDSQAPGGSAGTLCDARLDWLAAQLDAAGGRPAIVALHHPPFRTGIGHMDEIALDTPAAAKLAALIGAHPNVERVLCGHLHRPISVRFAGTIASTAPSTAHQVVLDLRPDAPSALVLEPPAFTLHQWQPDTGVISHHAYVDTFDGPYPFFDAGGKLVD</sequence>
<keyword evidence="3" id="KW-0408">Iron</keyword>
<dbReference type="InterPro" id="IPR029052">
    <property type="entry name" value="Metallo-depent_PP-like"/>
</dbReference>
<gene>
    <name evidence="6" type="ORF">BG61_13470</name>
</gene>
<dbReference type="GO" id="GO:0046872">
    <property type="term" value="F:metal ion binding"/>
    <property type="evidence" value="ECO:0007669"/>
    <property type="project" value="UniProtKB-KW"/>
</dbReference>
<dbReference type="PANTHER" id="PTHR42988:SF2">
    <property type="entry name" value="CYCLIC NUCLEOTIDE PHOSPHODIESTERASE CBUA0032-RELATED"/>
    <property type="match status" value="1"/>
</dbReference>
<name>A0A069PNC0_9BURK</name>
<dbReference type="InterPro" id="IPR026575">
    <property type="entry name" value="GpdQ/CpdA-like"/>
</dbReference>
<dbReference type="InterPro" id="IPR042281">
    <property type="entry name" value="GpdQ_beta-strand"/>
</dbReference>
<evidence type="ECO:0000259" key="5">
    <source>
        <dbReference type="Pfam" id="PF00149"/>
    </source>
</evidence>
<dbReference type="InterPro" id="IPR042283">
    <property type="entry name" value="GpdQ_catalytic"/>
</dbReference>
<dbReference type="RefSeq" id="WP_035934144.1">
    <property type="nucleotide sequence ID" value="NZ_CADFFX010000002.1"/>
</dbReference>
<evidence type="ECO:0000313" key="6">
    <source>
        <dbReference type="EMBL" id="KDR42138.1"/>
    </source>
</evidence>
<keyword evidence="7" id="KW-1185">Reference proteome</keyword>
<dbReference type="CDD" id="cd07402">
    <property type="entry name" value="MPP_GpdQ"/>
    <property type="match status" value="1"/>
</dbReference>
<accession>A0A069PNC0</accession>
<dbReference type="SUPFAM" id="SSF56300">
    <property type="entry name" value="Metallo-dependent phosphatases"/>
    <property type="match status" value="1"/>
</dbReference>